<evidence type="ECO:0000313" key="2">
    <source>
        <dbReference type="EMBL" id="KUN58844.1"/>
    </source>
</evidence>
<dbReference type="STRING" id="58343.AQJ46_41970"/>
<gene>
    <name evidence="2" type="ORF">AQJ46_41970</name>
</gene>
<proteinExistence type="predicted"/>
<accession>A0A117QX62</accession>
<feature type="domain" description="AbiJ-NTD3" evidence="1">
    <location>
        <begin position="98"/>
        <end position="269"/>
    </location>
</feature>
<dbReference type="Pfam" id="PF18860">
    <property type="entry name" value="AbiJ_NTD3"/>
    <property type="match status" value="1"/>
</dbReference>
<sequence length="468" mass="53652">MVDSRDRSALRQLVGEVVSRRLSGNTHATLNAAFEELAMPHVPKEEGSLRVRIERSFAQTSDSDLPRVAERILAQGNLNAATRNGIEDLLWAESSPPEIPKRIRRELARALDLTAMARNQARFMALLERFWVLDPEESLADLLLPTANRTPSLRQLIQQHVFRNQEDWSAEDLFENLRAFEAGDARFARFLEGAVSADVLLDEPAQRQLVDVINERLRSAGIELRETGTDGGYPRFTMVSTRLADNRRPKNVIFASLTKPDIRFLSAVDNDIEIVGDPDNVLVYDREITGDGIRWRDLQSWWQDTQQISSEAEAKKTLYHRLRRSLPGNSPGQRNLFELYHQILGPAVYDLPALLPEVWLHWDHKTVRERGPEALLRSRMDFLLLLPHGQRIVFEVDGSQHYTRDDGQVPDSSKYAEMVAGDRDLKLRGYEVFRFGHDELKDAEYARGLLHEFLPALFQRFDVNGWTR</sequence>
<evidence type="ECO:0000313" key="3">
    <source>
        <dbReference type="Proteomes" id="UP000053669"/>
    </source>
</evidence>
<reference evidence="2 3" key="1">
    <citation type="submission" date="2015-10" db="EMBL/GenBank/DDBJ databases">
        <title>Draft genome sequence of Streptomyces canus DSM 40017, type strain for the species Streptomyces canus.</title>
        <authorList>
            <person name="Ruckert C."/>
            <person name="Winkler A."/>
            <person name="Kalinowski J."/>
            <person name="Kampfer P."/>
            <person name="Glaeser S."/>
        </authorList>
    </citation>
    <scope>NUCLEOTIDE SEQUENCE [LARGE SCALE GENOMIC DNA]</scope>
    <source>
        <strain evidence="2 3">DSM 40017</strain>
    </source>
</reference>
<name>A0A117QX62_9ACTN</name>
<dbReference type="EMBL" id="LMWU01000055">
    <property type="protein sequence ID" value="KUN58844.1"/>
    <property type="molecule type" value="Genomic_DNA"/>
</dbReference>
<protein>
    <recommendedName>
        <fullName evidence="1">AbiJ-NTD3 domain-containing protein</fullName>
    </recommendedName>
</protein>
<dbReference type="Proteomes" id="UP000053669">
    <property type="component" value="Unassembled WGS sequence"/>
</dbReference>
<dbReference type="AlphaFoldDB" id="A0A117QX62"/>
<organism evidence="2 3">
    <name type="scientific">Streptomyces canus</name>
    <dbReference type="NCBI Taxonomy" id="58343"/>
    <lineage>
        <taxon>Bacteria</taxon>
        <taxon>Bacillati</taxon>
        <taxon>Actinomycetota</taxon>
        <taxon>Actinomycetes</taxon>
        <taxon>Kitasatosporales</taxon>
        <taxon>Streptomycetaceae</taxon>
        <taxon>Streptomyces</taxon>
        <taxon>Streptomyces aurantiacus group</taxon>
    </lineage>
</organism>
<dbReference type="InterPro" id="IPR041427">
    <property type="entry name" value="AbiJ-NTD3"/>
</dbReference>
<comment type="caution">
    <text evidence="2">The sequence shown here is derived from an EMBL/GenBank/DDBJ whole genome shotgun (WGS) entry which is preliminary data.</text>
</comment>
<evidence type="ECO:0000259" key="1">
    <source>
        <dbReference type="Pfam" id="PF18860"/>
    </source>
</evidence>